<keyword evidence="3" id="KW-1185">Reference proteome</keyword>
<evidence type="ECO:0000313" key="3">
    <source>
        <dbReference type="Proteomes" id="UP000013782"/>
    </source>
</evidence>
<keyword evidence="1" id="KW-1133">Transmembrane helix</keyword>
<protein>
    <submittedName>
        <fullName evidence="2">Uncharacterized protein</fullName>
    </submittedName>
</protein>
<proteinExistence type="predicted"/>
<accession>R2T1X8</accession>
<feature type="transmembrane region" description="Helical" evidence="1">
    <location>
        <begin position="61"/>
        <end position="84"/>
    </location>
</feature>
<dbReference type="PATRIC" id="fig|1158607.3.peg.1978"/>
<evidence type="ECO:0000256" key="1">
    <source>
        <dbReference type="SAM" id="Phobius"/>
    </source>
</evidence>
<feature type="transmembrane region" description="Helical" evidence="1">
    <location>
        <begin position="36"/>
        <end position="55"/>
    </location>
</feature>
<name>R2T1X8_9ENTE</name>
<organism evidence="2 3">
    <name type="scientific">Enterococcus pallens ATCC BAA-351</name>
    <dbReference type="NCBI Taxonomy" id="1158607"/>
    <lineage>
        <taxon>Bacteria</taxon>
        <taxon>Bacillati</taxon>
        <taxon>Bacillota</taxon>
        <taxon>Bacilli</taxon>
        <taxon>Lactobacillales</taxon>
        <taxon>Enterococcaceae</taxon>
        <taxon>Enterococcus</taxon>
    </lineage>
</organism>
<keyword evidence="1" id="KW-0472">Membrane</keyword>
<dbReference type="EMBL" id="AJAQ01000015">
    <property type="protein sequence ID" value="EOH94274.1"/>
    <property type="molecule type" value="Genomic_DNA"/>
</dbReference>
<dbReference type="Proteomes" id="UP000013782">
    <property type="component" value="Unassembled WGS sequence"/>
</dbReference>
<keyword evidence="1" id="KW-0812">Transmembrane</keyword>
<gene>
    <name evidence="2" type="ORF">UAU_02009</name>
</gene>
<dbReference type="STRING" id="160454.RV10_GL001937"/>
<dbReference type="HOGENOM" id="CLU_2450052_0_0_9"/>
<sequence>MNHLGNKCPIPLINDYTRFNRKEEEKSMTVEKRRQLIAAIWSFCAIASATVSIIFNNAGMVSFVLAVIGVFFLLLSLLQELVLYKMRKK</sequence>
<dbReference type="AlphaFoldDB" id="R2T1X8"/>
<comment type="caution">
    <text evidence="2">The sequence shown here is derived from an EMBL/GenBank/DDBJ whole genome shotgun (WGS) entry which is preliminary data.</text>
</comment>
<reference evidence="2 3" key="1">
    <citation type="submission" date="2013-02" db="EMBL/GenBank/DDBJ databases">
        <title>The Genome Sequence of Enterococcus pallens BAA-351.</title>
        <authorList>
            <consortium name="The Broad Institute Genome Sequencing Platform"/>
            <consortium name="The Broad Institute Genome Sequencing Center for Infectious Disease"/>
            <person name="Earl A.M."/>
            <person name="Gilmore M.S."/>
            <person name="Lebreton F."/>
            <person name="Walker B."/>
            <person name="Young S.K."/>
            <person name="Zeng Q."/>
            <person name="Gargeya S."/>
            <person name="Fitzgerald M."/>
            <person name="Haas B."/>
            <person name="Abouelleil A."/>
            <person name="Alvarado L."/>
            <person name="Arachchi H.M."/>
            <person name="Berlin A.M."/>
            <person name="Chapman S.B."/>
            <person name="Dewar J."/>
            <person name="Goldberg J."/>
            <person name="Griggs A."/>
            <person name="Gujja S."/>
            <person name="Hansen M."/>
            <person name="Howarth C."/>
            <person name="Imamovic A."/>
            <person name="Larimer J."/>
            <person name="McCowan C."/>
            <person name="Murphy C."/>
            <person name="Neiman D."/>
            <person name="Pearson M."/>
            <person name="Priest M."/>
            <person name="Roberts A."/>
            <person name="Saif S."/>
            <person name="Shea T."/>
            <person name="Sisk P."/>
            <person name="Sykes S."/>
            <person name="Wortman J."/>
            <person name="Nusbaum C."/>
            <person name="Birren B."/>
        </authorList>
    </citation>
    <scope>NUCLEOTIDE SEQUENCE [LARGE SCALE GENOMIC DNA]</scope>
    <source>
        <strain evidence="2 3">ATCC BAA-351</strain>
    </source>
</reference>
<evidence type="ECO:0000313" key="2">
    <source>
        <dbReference type="EMBL" id="EOH94274.1"/>
    </source>
</evidence>